<sequence length="113" mass="13051">MKNQRKIIKILQDHEKRISALEKRSASKTILKAKSWYKPGSTIEKIVILIKEGFFNQPKSIKEIISGLKEKDYHLKASGLTLPLRRVVRKGLFRKTKKMASGAVSKKWLYAKK</sequence>
<dbReference type="AlphaFoldDB" id="X1GCG5"/>
<accession>X1GCG5</accession>
<name>X1GCG5_9ZZZZ</name>
<comment type="caution">
    <text evidence="1">The sequence shown here is derived from an EMBL/GenBank/DDBJ whole genome shotgun (WGS) entry which is preliminary data.</text>
</comment>
<dbReference type="EMBL" id="BARU01022274">
    <property type="protein sequence ID" value="GAH54917.1"/>
    <property type="molecule type" value="Genomic_DNA"/>
</dbReference>
<organism evidence="1">
    <name type="scientific">marine sediment metagenome</name>
    <dbReference type="NCBI Taxonomy" id="412755"/>
    <lineage>
        <taxon>unclassified sequences</taxon>
        <taxon>metagenomes</taxon>
        <taxon>ecological metagenomes</taxon>
    </lineage>
</organism>
<reference evidence="1" key="1">
    <citation type="journal article" date="2014" name="Front. Microbiol.">
        <title>High frequency of phylogenetically diverse reductive dehalogenase-homologous genes in deep subseafloor sedimentary metagenomes.</title>
        <authorList>
            <person name="Kawai M."/>
            <person name="Futagami T."/>
            <person name="Toyoda A."/>
            <person name="Takaki Y."/>
            <person name="Nishi S."/>
            <person name="Hori S."/>
            <person name="Arai W."/>
            <person name="Tsubouchi T."/>
            <person name="Morono Y."/>
            <person name="Uchiyama I."/>
            <person name="Ito T."/>
            <person name="Fujiyama A."/>
            <person name="Inagaki F."/>
            <person name="Takami H."/>
        </authorList>
    </citation>
    <scope>NUCLEOTIDE SEQUENCE</scope>
    <source>
        <strain evidence="1">Expedition CK06-06</strain>
    </source>
</reference>
<proteinExistence type="predicted"/>
<protein>
    <submittedName>
        <fullName evidence="1">Uncharacterized protein</fullName>
    </submittedName>
</protein>
<gene>
    <name evidence="1" type="ORF">S03H2_36311</name>
</gene>
<evidence type="ECO:0000313" key="1">
    <source>
        <dbReference type="EMBL" id="GAH54917.1"/>
    </source>
</evidence>